<organism evidence="1 2">
    <name type="scientific">Cladophialophora immunda</name>
    <dbReference type="NCBI Taxonomy" id="569365"/>
    <lineage>
        <taxon>Eukaryota</taxon>
        <taxon>Fungi</taxon>
        <taxon>Dikarya</taxon>
        <taxon>Ascomycota</taxon>
        <taxon>Pezizomycotina</taxon>
        <taxon>Eurotiomycetes</taxon>
        <taxon>Chaetothyriomycetidae</taxon>
        <taxon>Chaetothyriales</taxon>
        <taxon>Herpotrichiellaceae</taxon>
        <taxon>Cladophialophora</taxon>
    </lineage>
</organism>
<dbReference type="AlphaFoldDB" id="A0A0D2BRW7"/>
<dbReference type="RefSeq" id="XP_016242024.1">
    <property type="nucleotide sequence ID" value="XM_016400329.1"/>
</dbReference>
<evidence type="ECO:0000313" key="1">
    <source>
        <dbReference type="EMBL" id="KIW21808.1"/>
    </source>
</evidence>
<dbReference type="OrthoDB" id="10591220at2759"/>
<dbReference type="VEuPathDB" id="FungiDB:PV07_12766"/>
<dbReference type="Proteomes" id="UP000054466">
    <property type="component" value="Unassembled WGS sequence"/>
</dbReference>
<evidence type="ECO:0000313" key="2">
    <source>
        <dbReference type="Proteomes" id="UP000054466"/>
    </source>
</evidence>
<keyword evidence="2" id="KW-1185">Reference proteome</keyword>
<reference evidence="1 2" key="1">
    <citation type="submission" date="2015-01" db="EMBL/GenBank/DDBJ databases">
        <title>The Genome Sequence of Cladophialophora immunda CBS83496.</title>
        <authorList>
            <consortium name="The Broad Institute Genomics Platform"/>
            <person name="Cuomo C."/>
            <person name="de Hoog S."/>
            <person name="Gorbushina A."/>
            <person name="Stielow B."/>
            <person name="Teixiera M."/>
            <person name="Abouelleil A."/>
            <person name="Chapman S.B."/>
            <person name="Priest M."/>
            <person name="Young S.K."/>
            <person name="Wortman J."/>
            <person name="Nusbaum C."/>
            <person name="Birren B."/>
        </authorList>
    </citation>
    <scope>NUCLEOTIDE SEQUENCE [LARGE SCALE GENOMIC DNA]</scope>
    <source>
        <strain evidence="1 2">CBS 83496</strain>
    </source>
</reference>
<accession>A0A0D2BRW7</accession>
<protein>
    <submittedName>
        <fullName evidence="1">Uncharacterized protein</fullName>
    </submittedName>
</protein>
<dbReference type="HOGENOM" id="CLU_672689_0_0_1"/>
<name>A0A0D2BRW7_9EURO</name>
<sequence length="409" mass="45759">MHINHLPREILDNIPLVGLAARYAVRVCREWRSIFGPKLYQVIYFEKLGDRALSDDNGFREGEGHDSTAIAKIPPAEARIVDQDALHLWLHKVCESAELRPYVREIYLMSDLVFTGKSIATSSGRANTACDGPLFDDWAAALSSLTHLEHLSLTASWTIRLGGRHGVHTWMAPNAHDHFGGTVRPLWDTSDILYLGTRQAIRTIHIIGGQIGSATVPDGGGLTATATTLILDTVVVAGPTFESLLPRFPYLQTLIWRRPPNTCAPGDVHCVCEGSITQDLDRALTGLRDSLTVLRLEFQTQGQFRWRPWRCPRDRHILRSLQSLSSLKVLTIAAELLVGRRGCRTCRRQELFDKVPSQQLARKLPRSLEHLTVIIDIAYAMYEPGFRSHILQGLVTEQDALPVLRHVVV</sequence>
<gene>
    <name evidence="1" type="ORF">PV07_12766</name>
</gene>
<dbReference type="EMBL" id="KN847167">
    <property type="protein sequence ID" value="KIW21808.1"/>
    <property type="molecule type" value="Genomic_DNA"/>
</dbReference>
<dbReference type="GeneID" id="27351960"/>
<proteinExistence type="predicted"/>